<reference evidence="2 3" key="1">
    <citation type="submission" date="2014-08" db="EMBL/GenBank/DDBJ databases">
        <authorList>
            <person name="den Bakker H.C."/>
        </authorList>
    </citation>
    <scope>NUCLEOTIDE SEQUENCE [LARGE SCALE GENOMIC DNA]</scope>
    <source>
        <strain evidence="2 3">DSM 18334</strain>
    </source>
</reference>
<comment type="caution">
    <text evidence="2">The sequence shown here is derived from an EMBL/GenBank/DDBJ whole genome shotgun (WGS) entry which is preliminary data.</text>
</comment>
<evidence type="ECO:0000313" key="2">
    <source>
        <dbReference type="EMBL" id="KGE17105.1"/>
    </source>
</evidence>
<sequence>MNQLLSAIWTETLKISRSKLLWISMLASTLLPVMLGLTFSGLIGSQNTFEGETDASGFMNQLGTTISIGGLIGFGFVYSWIFGREYSDRTIKDLLALPLSRYGVVAAKLIVATVWCMVLAVLMYSVGGLTARIVQLDGWSLEVMGQSFAGYALLAFMFICLCIPVAWIASVGRGYLSPLGFVVLTMVVANLGGSMGIGEYIPWAVPAMLSGASGEVNSHLQALSLILPFLTGGIGIIGTLTWWRYADQT</sequence>
<dbReference type="Proteomes" id="UP000029734">
    <property type="component" value="Unassembled WGS sequence"/>
</dbReference>
<dbReference type="PANTHER" id="PTHR37305">
    <property type="entry name" value="INTEGRAL MEMBRANE PROTEIN-RELATED"/>
    <property type="match status" value="1"/>
</dbReference>
<dbReference type="EMBL" id="JQCR01000003">
    <property type="protein sequence ID" value="KGE17105.1"/>
    <property type="molecule type" value="Genomic_DNA"/>
</dbReference>
<feature type="transmembrane region" description="Helical" evidence="1">
    <location>
        <begin position="20"/>
        <end position="42"/>
    </location>
</feature>
<dbReference type="OrthoDB" id="4336274at2"/>
<gene>
    <name evidence="2" type="ORF">PWYN_20885</name>
</gene>
<name>A0A098M3J5_9BACL</name>
<keyword evidence="1" id="KW-0472">Membrane</keyword>
<dbReference type="Pfam" id="PF12730">
    <property type="entry name" value="ABC2_membrane_4"/>
    <property type="match status" value="1"/>
</dbReference>
<evidence type="ECO:0008006" key="4">
    <source>
        <dbReference type="Google" id="ProtNLM"/>
    </source>
</evidence>
<dbReference type="PANTHER" id="PTHR37305:SF1">
    <property type="entry name" value="MEMBRANE PROTEIN"/>
    <property type="match status" value="1"/>
</dbReference>
<feature type="transmembrane region" description="Helical" evidence="1">
    <location>
        <begin position="223"/>
        <end position="243"/>
    </location>
</feature>
<keyword evidence="3" id="KW-1185">Reference proteome</keyword>
<keyword evidence="1" id="KW-0812">Transmembrane</keyword>
<keyword evidence="1" id="KW-1133">Transmembrane helix</keyword>
<feature type="transmembrane region" description="Helical" evidence="1">
    <location>
        <begin position="62"/>
        <end position="81"/>
    </location>
</feature>
<proteinExistence type="predicted"/>
<protein>
    <recommendedName>
        <fullName evidence="4">Bacitracin ABC transporter permease</fullName>
    </recommendedName>
</protein>
<feature type="transmembrane region" description="Helical" evidence="1">
    <location>
        <begin position="181"/>
        <end position="203"/>
    </location>
</feature>
<feature type="transmembrane region" description="Helical" evidence="1">
    <location>
        <begin position="148"/>
        <end position="169"/>
    </location>
</feature>
<dbReference type="eggNOG" id="COG1277">
    <property type="taxonomic scope" value="Bacteria"/>
</dbReference>
<dbReference type="AlphaFoldDB" id="A0A098M3J5"/>
<evidence type="ECO:0000313" key="3">
    <source>
        <dbReference type="Proteomes" id="UP000029734"/>
    </source>
</evidence>
<feature type="transmembrane region" description="Helical" evidence="1">
    <location>
        <begin position="102"/>
        <end position="128"/>
    </location>
</feature>
<dbReference type="RefSeq" id="WP_036655570.1">
    <property type="nucleotide sequence ID" value="NZ_JQCR01000003.1"/>
</dbReference>
<dbReference type="STRING" id="268407.PWYN_20885"/>
<accession>A0A098M3J5</accession>
<reference evidence="2 3" key="2">
    <citation type="submission" date="2014-10" db="EMBL/GenBank/DDBJ databases">
        <title>Comparative genomics of the Paenibacillus odorifer group.</title>
        <authorList>
            <person name="Tsai Y.-C."/>
            <person name="Martin N."/>
            <person name="Korlach J."/>
            <person name="Wiedmann M."/>
        </authorList>
    </citation>
    <scope>NUCLEOTIDE SEQUENCE [LARGE SCALE GENOMIC DNA]</scope>
    <source>
        <strain evidence="2 3">DSM 18334</strain>
    </source>
</reference>
<organism evidence="2 3">
    <name type="scientific">Paenibacillus wynnii</name>
    <dbReference type="NCBI Taxonomy" id="268407"/>
    <lineage>
        <taxon>Bacteria</taxon>
        <taxon>Bacillati</taxon>
        <taxon>Bacillota</taxon>
        <taxon>Bacilli</taxon>
        <taxon>Bacillales</taxon>
        <taxon>Paenibacillaceae</taxon>
        <taxon>Paenibacillus</taxon>
    </lineage>
</organism>
<evidence type="ECO:0000256" key="1">
    <source>
        <dbReference type="SAM" id="Phobius"/>
    </source>
</evidence>